<organism evidence="2 3">
    <name type="scientific">Candidatus Mycoplasma haematohominis</name>
    <dbReference type="NCBI Taxonomy" id="1494318"/>
    <lineage>
        <taxon>Bacteria</taxon>
        <taxon>Bacillati</taxon>
        <taxon>Mycoplasmatota</taxon>
        <taxon>Mollicutes</taxon>
        <taxon>Mycoplasmataceae</taxon>
        <taxon>Mycoplasma</taxon>
    </lineage>
</organism>
<dbReference type="AlphaFoldDB" id="A0A478FSG8"/>
<evidence type="ECO:0000313" key="3">
    <source>
        <dbReference type="Proteomes" id="UP000324831"/>
    </source>
</evidence>
<name>A0A478FSG8_9MOLU</name>
<accession>A0A478FSG8</accession>
<dbReference type="RefSeq" id="WP_216083018.1">
    <property type="nucleotide sequence ID" value="NZ_CACTIB010000012.1"/>
</dbReference>
<protein>
    <submittedName>
        <fullName evidence="2">Uncharacterized protein</fullName>
    </submittedName>
</protein>
<comment type="caution">
    <text evidence="2">The sequence shown here is derived from an EMBL/GenBank/DDBJ whole genome shotgun (WGS) entry which is preliminary data.</text>
</comment>
<dbReference type="EMBL" id="BIMN01000008">
    <property type="protein sequence ID" value="GCE64024.1"/>
    <property type="molecule type" value="Genomic_DNA"/>
</dbReference>
<proteinExistence type="predicted"/>
<dbReference type="Proteomes" id="UP000324831">
    <property type="component" value="Unassembled WGS sequence"/>
</dbReference>
<gene>
    <name evidence="2" type="ORF">MHSWG343_10320</name>
</gene>
<keyword evidence="1" id="KW-0812">Transmembrane</keyword>
<feature type="transmembrane region" description="Helical" evidence="1">
    <location>
        <begin position="15"/>
        <end position="37"/>
    </location>
</feature>
<evidence type="ECO:0000256" key="1">
    <source>
        <dbReference type="SAM" id="Phobius"/>
    </source>
</evidence>
<sequence length="72" mass="8987">MKSLTEEEEMYVKGVIILLFRMSLNVEFYLTFIWIFINNFKEYRYKDLDKKRALMKKHKKVFDRVFDYGLFD</sequence>
<evidence type="ECO:0000313" key="2">
    <source>
        <dbReference type="EMBL" id="GCE64024.1"/>
    </source>
</evidence>
<keyword evidence="1" id="KW-0472">Membrane</keyword>
<keyword evidence="1" id="KW-1133">Transmembrane helix</keyword>
<reference evidence="2 3" key="1">
    <citation type="submission" date="2019-01" db="EMBL/GenBank/DDBJ databases">
        <title>Draft genome sequences of Candidatus Mycoplasma haemohominis SWG34-3 identified from a patient with pyrexia, anemia and liver dysfunction.</title>
        <authorList>
            <person name="Sekizuka T."/>
            <person name="Hattori N."/>
            <person name="Katano H."/>
            <person name="Takuma T."/>
            <person name="Ito T."/>
            <person name="Arai N."/>
            <person name="Yanai R."/>
            <person name="Ishii S."/>
            <person name="Miura Y."/>
            <person name="Tokunaga T."/>
            <person name="Watanabe H."/>
            <person name="Nomura N."/>
            <person name="Eguchi J."/>
            <person name="Arai T."/>
            <person name="Hasegawa H."/>
            <person name="Nakamaki T."/>
            <person name="Wakita T."/>
            <person name="Niki Y."/>
            <person name="Kuroda M."/>
        </authorList>
    </citation>
    <scope>NUCLEOTIDE SEQUENCE [LARGE SCALE GENOMIC DNA]</scope>
    <source>
        <strain evidence="2">SWG34-3</strain>
    </source>
</reference>